<keyword evidence="1" id="KW-0732">Signal</keyword>
<organism evidence="2 3">
    <name type="scientific">Nocardia amamiensis</name>
    <dbReference type="NCBI Taxonomy" id="404578"/>
    <lineage>
        <taxon>Bacteria</taxon>
        <taxon>Bacillati</taxon>
        <taxon>Actinomycetota</taxon>
        <taxon>Actinomycetes</taxon>
        <taxon>Mycobacteriales</taxon>
        <taxon>Nocardiaceae</taxon>
        <taxon>Nocardia</taxon>
    </lineage>
</organism>
<feature type="signal peptide" evidence="1">
    <location>
        <begin position="1"/>
        <end position="25"/>
    </location>
</feature>
<reference evidence="2 3" key="1">
    <citation type="submission" date="2020-10" db="EMBL/GenBank/DDBJ databases">
        <title>Identification of Nocardia species via Next-generation sequencing and recognition of intraspecies genetic diversity.</title>
        <authorList>
            <person name="Li P."/>
            <person name="Li P."/>
            <person name="Lu B."/>
        </authorList>
    </citation>
    <scope>NUCLEOTIDE SEQUENCE [LARGE SCALE GENOMIC DNA]</scope>
    <source>
        <strain evidence="2 3">BJ06-0157</strain>
    </source>
</reference>
<comment type="caution">
    <text evidence="2">The sequence shown here is derived from an EMBL/GenBank/DDBJ whole genome shotgun (WGS) entry which is preliminary data.</text>
</comment>
<name>A0ABS0CUP3_9NOCA</name>
<gene>
    <name evidence="2" type="ORF">IU459_22585</name>
</gene>
<dbReference type="EMBL" id="JADLQX010000017">
    <property type="protein sequence ID" value="MBF6300307.1"/>
    <property type="molecule type" value="Genomic_DNA"/>
</dbReference>
<feature type="chain" id="PRO_5047406730" evidence="1">
    <location>
        <begin position="26"/>
        <end position="53"/>
    </location>
</feature>
<dbReference type="RefSeq" id="WP_195131550.1">
    <property type="nucleotide sequence ID" value="NZ_JADLQX010000017.1"/>
</dbReference>
<evidence type="ECO:0000313" key="3">
    <source>
        <dbReference type="Proteomes" id="UP000702209"/>
    </source>
</evidence>
<proteinExistence type="predicted"/>
<sequence length="53" mass="5580">MVTFLVSLAVIVAVAALIAHSTGRAGSSDVIDRDAERVHSELAAMLGRTAHHR</sequence>
<keyword evidence="3" id="KW-1185">Reference proteome</keyword>
<evidence type="ECO:0000256" key="1">
    <source>
        <dbReference type="SAM" id="SignalP"/>
    </source>
</evidence>
<dbReference type="Proteomes" id="UP000702209">
    <property type="component" value="Unassembled WGS sequence"/>
</dbReference>
<accession>A0ABS0CUP3</accession>
<protein>
    <submittedName>
        <fullName evidence="2">Uncharacterized protein</fullName>
    </submittedName>
</protein>
<evidence type="ECO:0000313" key="2">
    <source>
        <dbReference type="EMBL" id="MBF6300307.1"/>
    </source>
</evidence>